<proteinExistence type="predicted"/>
<name>A4TDH0_MYCGI</name>
<reference evidence="1" key="2">
    <citation type="journal article" date="2013" name="PLoS ONE">
        <title>A Gene Expression Study of the Activities of Aromatic Ring-Cleavage Dioxygenases in Mycobacterium gilvum PYR-GCK to Changes in Salinity and pH during Pyrene Degradation.</title>
        <authorList>
            <person name="Badejo A.C."/>
            <person name="Badejo A.O."/>
            <person name="Shin K.H."/>
            <person name="Chai Y.G."/>
        </authorList>
    </citation>
    <scope>NUCLEOTIDE SEQUENCE [LARGE SCALE GENOMIC DNA]</scope>
    <source>
        <strain evidence="1">PYR-GCK</strain>
    </source>
</reference>
<dbReference type="PANTHER" id="PTHR35309">
    <property type="match status" value="1"/>
</dbReference>
<evidence type="ECO:0000313" key="1">
    <source>
        <dbReference type="EMBL" id="ABP46897.1"/>
    </source>
</evidence>
<evidence type="ECO:0008006" key="2">
    <source>
        <dbReference type="Google" id="ProtNLM"/>
    </source>
</evidence>
<gene>
    <name evidence="1" type="ordered locus">Mflv_4428</name>
</gene>
<organism evidence="1">
    <name type="scientific">Mycolicibacterium gilvum (strain PYR-GCK)</name>
    <name type="common">Mycobacterium gilvum (strain PYR-GCK)</name>
    <dbReference type="NCBI Taxonomy" id="350054"/>
    <lineage>
        <taxon>Bacteria</taxon>
        <taxon>Bacillati</taxon>
        <taxon>Actinomycetota</taxon>
        <taxon>Actinomycetes</taxon>
        <taxon>Mycobacteriales</taxon>
        <taxon>Mycobacteriaceae</taxon>
        <taxon>Mycolicibacterium</taxon>
    </lineage>
</organism>
<dbReference type="GO" id="GO:0009976">
    <property type="term" value="F:tocopherol cyclase activity"/>
    <property type="evidence" value="ECO:0007669"/>
    <property type="project" value="InterPro"/>
</dbReference>
<dbReference type="InterPro" id="IPR025893">
    <property type="entry name" value="Tocopherol_cyclase"/>
</dbReference>
<reference evidence="1" key="1">
    <citation type="submission" date="2007-04" db="EMBL/GenBank/DDBJ databases">
        <authorList>
            <consortium name="US DOE Joint Genome Institute"/>
            <person name="Copeland A."/>
            <person name="Lucas S."/>
            <person name="Lapidus A."/>
            <person name="Barry K."/>
            <person name="Detter J.C."/>
            <person name="Glavina del Rio T."/>
            <person name="Hammon N."/>
            <person name="Israni S."/>
            <person name="Dalin E."/>
            <person name="Tice H."/>
            <person name="Pitluck S."/>
            <person name="Chain P."/>
            <person name="Malfatti S."/>
            <person name="Shin M."/>
            <person name="Vergez L."/>
            <person name="Schmutz J."/>
            <person name="Larimer F."/>
            <person name="Land M."/>
            <person name="Hauser L."/>
            <person name="Kyrpides N."/>
            <person name="Mikhailova N."/>
            <person name="Miller C."/>
            <person name="Richardson P."/>
        </authorList>
    </citation>
    <scope>NUCLEOTIDE SEQUENCE</scope>
    <source>
        <strain evidence="1">PYR-GCK</strain>
    </source>
</reference>
<protein>
    <recommendedName>
        <fullName evidence="2">Tocopherol cyclase</fullName>
    </recommendedName>
</protein>
<accession>A4TDH0</accession>
<sequence length="329" mass="36119">MDVSGSLARTGRQLATMYRRSGADLPFGDPLPTHGTEMEGWFWRLSDAASGRVAIALCSANRHPDGDWSTAAIAVHPGGTVRSAAIDGVRAARDRFLVTADSGGHCLHADRDRLHMVIDDCAIDMTMRESVDWPKAFGGGGVFSSVPFLNQYWHPYRLGGRAIGTVRTGAQTWTFTDATLYCERNWGAGFPRRWWWGQAHDFGDADVSVAFSGGLLELGPLRRDVTGVVVRLGDRIIRITPPAPVRSDCDVDRWRITARTPRFHVELDGQAVPGGPHVLPVPLPGERRNIDTDYEYLAGRLRCTVRERGRTLFDGISELAGLEVGSRPS</sequence>
<dbReference type="EMBL" id="CP000656">
    <property type="protein sequence ID" value="ABP46897.1"/>
    <property type="molecule type" value="Genomic_DNA"/>
</dbReference>
<dbReference type="HOGENOM" id="CLU_844174_0_0_11"/>
<dbReference type="eggNOG" id="ENOG502ZAUP">
    <property type="taxonomic scope" value="Bacteria"/>
</dbReference>
<dbReference type="PANTHER" id="PTHR35309:SF4">
    <property type="entry name" value="TOCOPHEROL CYCLASE"/>
    <property type="match status" value="1"/>
</dbReference>
<dbReference type="KEGG" id="mgi:Mflv_4428"/>
<dbReference type="SUPFAM" id="SSF159245">
    <property type="entry name" value="AttH-like"/>
    <property type="match status" value="1"/>
</dbReference>
<dbReference type="Pfam" id="PF14249">
    <property type="entry name" value="Tocopherol_cycl"/>
    <property type="match status" value="1"/>
</dbReference>
<dbReference type="AlphaFoldDB" id="A4TDH0"/>
<dbReference type="STRING" id="350054.Mflv_4428"/>